<dbReference type="PANTHER" id="PTHR30011">
    <property type="entry name" value="ALKANESULFONATE MONOOXYGENASE-RELATED"/>
    <property type="match status" value="1"/>
</dbReference>
<keyword evidence="3" id="KW-0560">Oxidoreductase</keyword>
<evidence type="ECO:0000256" key="1">
    <source>
        <dbReference type="ARBA" id="ARBA00022630"/>
    </source>
</evidence>
<dbReference type="InterPro" id="IPR036661">
    <property type="entry name" value="Luciferase-like_sf"/>
</dbReference>
<gene>
    <name evidence="9" type="ORF">B843_00045</name>
</gene>
<dbReference type="Gene3D" id="1.20.140.10">
    <property type="entry name" value="Butyryl-CoA Dehydrogenase, subunit A, domain 3"/>
    <property type="match status" value="1"/>
</dbReference>
<evidence type="ECO:0000256" key="2">
    <source>
        <dbReference type="ARBA" id="ARBA00022643"/>
    </source>
</evidence>
<sequence>MTDPNRKILFNAFDMNCVVHQSPGLWRHPDDHARDYNTIDYWVNLAKTLERGLFDGLFIADVLGTYDVYGSSNEAALTTGAQVPVNDPILLVSAMAQATENLGFGITAGTAYEHPYPFARRLATLDHLTQGRAGWNVVTGYLPSAAQNMGEKDQLPHDERYDRADEYLEVVYKLLEGSWEDDAVVNDRETGIFSDPTKVHSINHHGKYFDVPGIAITEPSVQRTPVIYQAGASSRGKRFAGEHAEAVFVKANSPEKLKEVVADIRAEAAAAGRDPEDIKVFAMLTIITGATEEEAQSKYEDYQQYTDVLGGLTLMSGWSGADLSTFELDEQIRDIKSNAIQSIANTLTSEYGDAPTVRELGERTGIGGFGPILVGSGKEVARQLVELQDLTDIDGFNLAYAITPGTFEDIVEFVVPELQALGRYKTSYAPGTLRNKLFGKGDRLPSDHRGSRYRVGGDLSTIGAAWTPSQEVPEIEEILENLRPVFEEIAATAAAREADRNFDRRLVDKLKRAGFTRLRAPVEYGGYGLNLEDTFRAYVELAAADSNLAQGLRPHFLAVESLLSAKDEGIKRRWLTRVGAGEIAIGNALTEVGNKPGEITTTLSPGADGFFLLNGTKFYSTGSLYADAIFVRARIAGTGEDVFLFVDRNAPGVGLFDDWDGFGQKLSASGTTVFNQVIVPEEDILHRDYTAPGVTQAFAQAHHLATLAGIGTAIERDITNYVRERARIFSHGAGTIPREDPQVQQVVGEVSAKAYAARTVLEGFLRNLDAALVRLEGIPESKEGEFREAIYASIELEAFRAQLTIAPAVLDAANHAFEVGGASATLKTTALDRHWRNARVLANHNPLIYRARLVGEDVLNGGHQAIQYTIGSSEKVGASA</sequence>
<dbReference type="InterPro" id="IPR011251">
    <property type="entry name" value="Luciferase-like_dom"/>
</dbReference>
<dbReference type="PANTHER" id="PTHR30011:SF16">
    <property type="entry name" value="C2H2 FINGER DOMAIN TRANSCRIPTION FACTOR (EUROFUNG)-RELATED"/>
    <property type="match status" value="1"/>
</dbReference>
<protein>
    <submittedName>
        <fullName evidence="9">Monooxygenase</fullName>
    </submittedName>
</protein>
<dbReference type="Proteomes" id="UP000019222">
    <property type="component" value="Chromosome"/>
</dbReference>
<dbReference type="AlphaFoldDB" id="W5XXK9"/>
<dbReference type="SUPFAM" id="SSF47203">
    <property type="entry name" value="Acyl-CoA dehydrogenase C-terminal domain-like"/>
    <property type="match status" value="1"/>
</dbReference>
<dbReference type="Gene3D" id="1.10.540.10">
    <property type="entry name" value="Acyl-CoA dehydrogenase/oxidase, N-terminal domain"/>
    <property type="match status" value="1"/>
</dbReference>
<keyword evidence="10" id="KW-1185">Reference proteome</keyword>
<dbReference type="GO" id="GO:0016627">
    <property type="term" value="F:oxidoreductase activity, acting on the CH-CH group of donors"/>
    <property type="evidence" value="ECO:0007669"/>
    <property type="project" value="InterPro"/>
</dbReference>
<dbReference type="Gene3D" id="3.20.20.30">
    <property type="entry name" value="Luciferase-like domain"/>
    <property type="match status" value="1"/>
</dbReference>
<dbReference type="Gene3D" id="2.40.110.10">
    <property type="entry name" value="Butyryl-CoA Dehydrogenase, subunit A, domain 2"/>
    <property type="match status" value="1"/>
</dbReference>
<name>W5XXK9_9CORY</name>
<evidence type="ECO:0000256" key="3">
    <source>
        <dbReference type="ARBA" id="ARBA00023002"/>
    </source>
</evidence>
<dbReference type="InterPro" id="IPR009100">
    <property type="entry name" value="AcylCoA_DH/oxidase_NM_dom_sf"/>
</dbReference>
<dbReference type="InterPro" id="IPR013786">
    <property type="entry name" value="AcylCoA_DH/ox_N"/>
</dbReference>
<dbReference type="EMBL" id="CP004353">
    <property type="protein sequence ID" value="AHI21405.1"/>
    <property type="molecule type" value="Genomic_DNA"/>
</dbReference>
<dbReference type="InterPro" id="IPR046373">
    <property type="entry name" value="Acyl-CoA_Oxase/DH_mid-dom_sf"/>
</dbReference>
<dbReference type="InterPro" id="IPR036250">
    <property type="entry name" value="AcylCo_DH-like_C"/>
</dbReference>
<comment type="similarity">
    <text evidence="5">Belongs to the NtaA/SnaA/DszA monooxygenase family.</text>
</comment>
<organism evidence="9 10">
    <name type="scientific">Corynebacterium vitaeruminis DSM 20294</name>
    <dbReference type="NCBI Taxonomy" id="1224164"/>
    <lineage>
        <taxon>Bacteria</taxon>
        <taxon>Bacillati</taxon>
        <taxon>Actinomycetota</taxon>
        <taxon>Actinomycetes</taxon>
        <taxon>Mycobacteriales</taxon>
        <taxon>Corynebacteriaceae</taxon>
        <taxon>Corynebacterium</taxon>
    </lineage>
</organism>
<dbReference type="Pfam" id="PF00296">
    <property type="entry name" value="Bac_luciferase"/>
    <property type="match status" value="1"/>
</dbReference>
<keyword evidence="4 9" id="KW-0503">Monooxygenase</keyword>
<evidence type="ECO:0000259" key="6">
    <source>
        <dbReference type="Pfam" id="PF00296"/>
    </source>
</evidence>
<keyword evidence="2" id="KW-0288">FMN</keyword>
<feature type="domain" description="Acyl-CoA dehydrogenase C-terminal" evidence="8">
    <location>
        <begin position="709"/>
        <end position="845"/>
    </location>
</feature>
<dbReference type="InterPro" id="IPR037069">
    <property type="entry name" value="AcylCoA_DH/ox_N_sf"/>
</dbReference>
<dbReference type="GO" id="GO:0050660">
    <property type="term" value="F:flavin adenine dinucleotide binding"/>
    <property type="evidence" value="ECO:0007669"/>
    <property type="project" value="InterPro"/>
</dbReference>
<dbReference type="InterPro" id="IPR051260">
    <property type="entry name" value="Diverse_substr_monoxygenases"/>
</dbReference>
<dbReference type="GO" id="GO:0004497">
    <property type="term" value="F:monooxygenase activity"/>
    <property type="evidence" value="ECO:0007669"/>
    <property type="project" value="UniProtKB-KW"/>
</dbReference>
<evidence type="ECO:0000313" key="9">
    <source>
        <dbReference type="EMBL" id="AHI21405.1"/>
    </source>
</evidence>
<dbReference type="HOGENOM" id="CLU_326986_0_0_11"/>
<dbReference type="SUPFAM" id="SSF56645">
    <property type="entry name" value="Acyl-CoA dehydrogenase NM domain-like"/>
    <property type="match status" value="1"/>
</dbReference>
<evidence type="ECO:0000313" key="10">
    <source>
        <dbReference type="Proteomes" id="UP000019222"/>
    </source>
</evidence>
<dbReference type="eggNOG" id="COG2141">
    <property type="taxonomic scope" value="Bacteria"/>
</dbReference>
<feature type="domain" description="Acyl-CoA dehydrogenase/oxidase N-terminal" evidence="7">
    <location>
        <begin position="476"/>
        <end position="582"/>
    </location>
</feature>
<dbReference type="GO" id="GO:0016705">
    <property type="term" value="F:oxidoreductase activity, acting on paired donors, with incorporation or reduction of molecular oxygen"/>
    <property type="evidence" value="ECO:0007669"/>
    <property type="project" value="InterPro"/>
</dbReference>
<dbReference type="STRING" id="1224164.B843_00045"/>
<dbReference type="InterPro" id="IPR016215">
    <property type="entry name" value="NTA_MOA"/>
</dbReference>
<dbReference type="Pfam" id="PF08028">
    <property type="entry name" value="Acyl-CoA_dh_2"/>
    <property type="match status" value="1"/>
</dbReference>
<feature type="domain" description="Luciferase-like" evidence="6">
    <location>
        <begin position="32"/>
        <end position="390"/>
    </location>
</feature>
<dbReference type="NCBIfam" id="TIGR03860">
    <property type="entry name" value="FMN_nitrolo"/>
    <property type="match status" value="1"/>
</dbReference>
<keyword evidence="1" id="KW-0285">Flavoprotein</keyword>
<dbReference type="eggNOG" id="COG1960">
    <property type="taxonomic scope" value="Bacteria"/>
</dbReference>
<dbReference type="Pfam" id="PF02771">
    <property type="entry name" value="Acyl-CoA_dh_N"/>
    <property type="match status" value="1"/>
</dbReference>
<evidence type="ECO:0000259" key="7">
    <source>
        <dbReference type="Pfam" id="PF02771"/>
    </source>
</evidence>
<proteinExistence type="inferred from homology"/>
<evidence type="ECO:0000256" key="5">
    <source>
        <dbReference type="ARBA" id="ARBA00033748"/>
    </source>
</evidence>
<dbReference type="PATRIC" id="fig|1224164.3.peg.9"/>
<reference evidence="9 10" key="1">
    <citation type="submission" date="2013-02" db="EMBL/GenBank/DDBJ databases">
        <title>The complete genome sequence of Corynebacterium vitaeruminis DSM 20294.</title>
        <authorList>
            <person name="Ruckert C."/>
            <person name="Albersmeier A."/>
            <person name="Kalinowski J."/>
        </authorList>
    </citation>
    <scope>NUCLEOTIDE SEQUENCE [LARGE SCALE GENOMIC DNA]</scope>
    <source>
        <strain evidence="10">ATCC 10234</strain>
    </source>
</reference>
<accession>W5XXK9</accession>
<dbReference type="SUPFAM" id="SSF51679">
    <property type="entry name" value="Bacterial luciferase-like"/>
    <property type="match status" value="1"/>
</dbReference>
<dbReference type="KEGG" id="cvt:B843_00045"/>
<evidence type="ECO:0000256" key="4">
    <source>
        <dbReference type="ARBA" id="ARBA00023033"/>
    </source>
</evidence>
<dbReference type="InterPro" id="IPR013107">
    <property type="entry name" value="Acyl-CoA_DH_C"/>
</dbReference>
<evidence type="ECO:0000259" key="8">
    <source>
        <dbReference type="Pfam" id="PF08028"/>
    </source>
</evidence>